<dbReference type="AlphaFoldDB" id="A0AAX3T5P4"/>
<dbReference type="EMBL" id="CP121270">
    <property type="protein sequence ID" value="WFP24480.1"/>
    <property type="molecule type" value="Genomic_DNA"/>
</dbReference>
<dbReference type="RefSeq" id="WP_242697038.1">
    <property type="nucleotide sequence ID" value="NZ_CP121270.1"/>
</dbReference>
<evidence type="ECO:0000313" key="7">
    <source>
        <dbReference type="Proteomes" id="UP001213504"/>
    </source>
</evidence>
<keyword evidence="1" id="KW-0805">Transcription regulation</keyword>
<evidence type="ECO:0000256" key="4">
    <source>
        <dbReference type="SAM" id="MobiDB-lite"/>
    </source>
</evidence>
<dbReference type="PANTHER" id="PTHR44688:SF16">
    <property type="entry name" value="DNA-BINDING TRANSCRIPTIONAL ACTIVATOR DEVR_DOSR"/>
    <property type="match status" value="1"/>
</dbReference>
<dbReference type="GO" id="GO:0006355">
    <property type="term" value="P:regulation of DNA-templated transcription"/>
    <property type="evidence" value="ECO:0007669"/>
    <property type="project" value="InterPro"/>
</dbReference>
<evidence type="ECO:0000256" key="3">
    <source>
        <dbReference type="ARBA" id="ARBA00023163"/>
    </source>
</evidence>
<evidence type="ECO:0000256" key="1">
    <source>
        <dbReference type="ARBA" id="ARBA00023015"/>
    </source>
</evidence>
<dbReference type="Pfam" id="PF00196">
    <property type="entry name" value="GerE"/>
    <property type="match status" value="1"/>
</dbReference>
<dbReference type="Gene3D" id="1.10.10.10">
    <property type="entry name" value="Winged helix-like DNA-binding domain superfamily/Winged helix DNA-binding domain"/>
    <property type="match status" value="1"/>
</dbReference>
<proteinExistence type="predicted"/>
<dbReference type="PRINTS" id="PR00038">
    <property type="entry name" value="HTHLUXR"/>
</dbReference>
<dbReference type="SUPFAM" id="SSF46894">
    <property type="entry name" value="C-terminal effector domain of the bipartite response regulators"/>
    <property type="match status" value="1"/>
</dbReference>
<evidence type="ECO:0000259" key="5">
    <source>
        <dbReference type="PROSITE" id="PS50043"/>
    </source>
</evidence>
<keyword evidence="3" id="KW-0804">Transcription</keyword>
<evidence type="ECO:0000256" key="2">
    <source>
        <dbReference type="ARBA" id="ARBA00023125"/>
    </source>
</evidence>
<dbReference type="CDD" id="cd06170">
    <property type="entry name" value="LuxR_C_like"/>
    <property type="match status" value="1"/>
</dbReference>
<dbReference type="InterPro" id="IPR036388">
    <property type="entry name" value="WH-like_DNA-bd_sf"/>
</dbReference>
<organism evidence="6 7">
    <name type="scientific">Gordonia hongkongensis</name>
    <dbReference type="NCBI Taxonomy" id="1701090"/>
    <lineage>
        <taxon>Bacteria</taxon>
        <taxon>Bacillati</taxon>
        <taxon>Actinomycetota</taxon>
        <taxon>Actinomycetes</taxon>
        <taxon>Mycobacteriales</taxon>
        <taxon>Gordoniaceae</taxon>
        <taxon>Gordonia</taxon>
    </lineage>
</organism>
<keyword evidence="2" id="KW-0238">DNA-binding</keyword>
<evidence type="ECO:0000313" key="6">
    <source>
        <dbReference type="EMBL" id="WFP24480.1"/>
    </source>
</evidence>
<dbReference type="PROSITE" id="PS50043">
    <property type="entry name" value="HTH_LUXR_2"/>
    <property type="match status" value="1"/>
</dbReference>
<feature type="domain" description="HTH luxR-type" evidence="5">
    <location>
        <begin position="203"/>
        <end position="268"/>
    </location>
</feature>
<gene>
    <name evidence="6" type="ORF">P9A14_20505</name>
</gene>
<protein>
    <submittedName>
        <fullName evidence="6">LuxR C-terminal-related transcriptional regulator</fullName>
    </submittedName>
</protein>
<sequence>MRGSSEPGARRRPGADPMSPRGGWQDLLSRRQMLGVLAVLEQCEHAAGGQDFKEGLVEAISTYFGVRDVTFFHGRTYSEIFDDPAPLLTGAAAPLLRDYRERWRDKDIFALPRARRVLTAEGFATLEELSRLPVPQRSYVVDYLHPNDMETASALHLPLSDGEALVGMFDRVRKWDESDLLAMRILARQLRARSTTVSAAHEPVDPLAALTPRQLEVAELVSDGLSNAEIAQRLSLSELSVKKYVSRIFDAAGLRNRAELATAVLRSRRRAR</sequence>
<accession>A0AAX3T5P4</accession>
<dbReference type="PANTHER" id="PTHR44688">
    <property type="entry name" value="DNA-BINDING TRANSCRIPTIONAL ACTIVATOR DEVR_DOSR"/>
    <property type="match status" value="1"/>
</dbReference>
<name>A0AAX3T5P4_9ACTN</name>
<reference evidence="6" key="1">
    <citation type="submission" date="2023-04" db="EMBL/GenBank/DDBJ databases">
        <title>Complete genome sequence of a phthalic acid esters degrading bacterial strain.</title>
        <authorList>
            <person name="Weng L."/>
            <person name="Jia Y."/>
            <person name="Ren L."/>
        </authorList>
    </citation>
    <scope>NUCLEOTIDE SEQUENCE</scope>
    <source>
        <strain evidence="6">RL-LY01</strain>
    </source>
</reference>
<feature type="region of interest" description="Disordered" evidence="4">
    <location>
        <begin position="1"/>
        <end position="23"/>
    </location>
</feature>
<dbReference type="InterPro" id="IPR016032">
    <property type="entry name" value="Sig_transdc_resp-reg_C-effctor"/>
</dbReference>
<dbReference type="Proteomes" id="UP001213504">
    <property type="component" value="Chromosome"/>
</dbReference>
<dbReference type="GO" id="GO:0003677">
    <property type="term" value="F:DNA binding"/>
    <property type="evidence" value="ECO:0007669"/>
    <property type="project" value="UniProtKB-KW"/>
</dbReference>
<dbReference type="InterPro" id="IPR000792">
    <property type="entry name" value="Tscrpt_reg_LuxR_C"/>
</dbReference>
<dbReference type="SMART" id="SM00421">
    <property type="entry name" value="HTH_LUXR"/>
    <property type="match status" value="1"/>
</dbReference>